<feature type="compositionally biased region" description="Basic residues" evidence="1">
    <location>
        <begin position="1"/>
        <end position="13"/>
    </location>
</feature>
<dbReference type="eggNOG" id="COG1040">
    <property type="taxonomic scope" value="Bacteria"/>
</dbReference>
<dbReference type="AlphaFoldDB" id="F0S9S9"/>
<evidence type="ECO:0000259" key="2">
    <source>
        <dbReference type="Pfam" id="PF18796"/>
    </source>
</evidence>
<evidence type="ECO:0000313" key="4">
    <source>
        <dbReference type="Proteomes" id="UP000000310"/>
    </source>
</evidence>
<dbReference type="RefSeq" id="WP_013631935.1">
    <property type="nucleotide sequence ID" value="NC_015177.1"/>
</dbReference>
<evidence type="ECO:0000256" key="1">
    <source>
        <dbReference type="SAM" id="MobiDB-lite"/>
    </source>
</evidence>
<dbReference type="InterPro" id="IPR041047">
    <property type="entry name" value="LPD1"/>
</dbReference>
<gene>
    <name evidence="3" type="ordered locus">Pedsa_0863</name>
</gene>
<reference evidence="3 4" key="1">
    <citation type="journal article" date="2011" name="Stand. Genomic Sci.">
        <title>Complete genome sequence of the gliding, heparinolytic Pedobacter saltans type strain (113).</title>
        <authorList>
            <person name="Liolios K."/>
            <person name="Sikorski J."/>
            <person name="Lu M."/>
            <person name="Nolan M."/>
            <person name="Lapidus A."/>
            <person name="Lucas S."/>
            <person name="Hammon N."/>
            <person name="Deshpande S."/>
            <person name="Cheng J.F."/>
            <person name="Tapia R."/>
            <person name="Han C."/>
            <person name="Goodwin L."/>
            <person name="Pitluck S."/>
            <person name="Huntemann M."/>
            <person name="Ivanova N."/>
            <person name="Pagani I."/>
            <person name="Mavromatis K."/>
            <person name="Ovchinikova G."/>
            <person name="Pati A."/>
            <person name="Chen A."/>
            <person name="Palaniappan K."/>
            <person name="Land M."/>
            <person name="Hauser L."/>
            <person name="Brambilla E.M."/>
            <person name="Kotsyurbenko O."/>
            <person name="Rohde M."/>
            <person name="Tindall B.J."/>
            <person name="Abt B."/>
            <person name="Goker M."/>
            <person name="Detter J.C."/>
            <person name="Woyke T."/>
            <person name="Bristow J."/>
            <person name="Eisen J.A."/>
            <person name="Markowitz V."/>
            <person name="Hugenholtz P."/>
            <person name="Klenk H.P."/>
            <person name="Kyrpides N.C."/>
        </authorList>
    </citation>
    <scope>NUCLEOTIDE SEQUENCE [LARGE SCALE GENOMIC DNA]</scope>
    <source>
        <strain evidence="4">ATCC 51119 / DSM 12145 / JCM 21818 / LMG 10337 / NBRC 100064 / NCIMB 13643</strain>
    </source>
</reference>
<dbReference type="HOGENOM" id="CLU_927148_0_0_10"/>
<dbReference type="KEGG" id="psn:Pedsa_0863"/>
<dbReference type="STRING" id="762903.Pedsa_0863"/>
<evidence type="ECO:0000313" key="3">
    <source>
        <dbReference type="EMBL" id="ADY51435.1"/>
    </source>
</evidence>
<protein>
    <recommendedName>
        <fullName evidence="2">Large polyvalent protein-associated domain-containing protein</fullName>
    </recommendedName>
</protein>
<keyword evidence="4" id="KW-1185">Reference proteome</keyword>
<sequence>MAAIKKASKKTVQNKKIGDQGKVNPTGSMAEKYWNNKGIRTFINAQVKTNFNPNTAVLSKFKLKGIEFGNWVTIEDRWNYLKQLTLSLNNLNKILDFGNNVGLQNTLTISFGSRGKGKALAHYEPWSDVINLTRYKKGTPDSLKEVMFSVSGGFGSYAHEYGHFLDYFFGKYIDQDKNISSLTLGHSIRPVIENKYKAGSLRYLMFKVMDAIMWKPGKPKLESNGVVYVRSSFTSYYNNLRILFAEDEYWLRNNEIFARAFEQYILYKLKQKKVKDPFLSKIKYTPGVYMAPNELQAIITPMDNLMKAMAKYAKMK</sequence>
<dbReference type="Proteomes" id="UP000000310">
    <property type="component" value="Chromosome"/>
</dbReference>
<accession>F0S9S9</accession>
<proteinExistence type="predicted"/>
<feature type="region of interest" description="Disordered" evidence="1">
    <location>
        <begin position="1"/>
        <end position="24"/>
    </location>
</feature>
<organism evidence="3 4">
    <name type="scientific">Pseudopedobacter saltans (strain ATCC 51119 / DSM 12145 / JCM 21818 / CCUG 39354 / LMG 10337 / NBRC 100064 / NCIMB 13643)</name>
    <name type="common">Pedobacter saltans</name>
    <dbReference type="NCBI Taxonomy" id="762903"/>
    <lineage>
        <taxon>Bacteria</taxon>
        <taxon>Pseudomonadati</taxon>
        <taxon>Bacteroidota</taxon>
        <taxon>Sphingobacteriia</taxon>
        <taxon>Sphingobacteriales</taxon>
        <taxon>Sphingobacteriaceae</taxon>
        <taxon>Pseudopedobacter</taxon>
    </lineage>
</organism>
<name>F0S9S9_PSESL</name>
<dbReference type="OrthoDB" id="1111891at2"/>
<feature type="domain" description="Large polyvalent protein-associated" evidence="2">
    <location>
        <begin position="246"/>
        <end position="311"/>
    </location>
</feature>
<dbReference type="EMBL" id="CP002545">
    <property type="protein sequence ID" value="ADY51435.1"/>
    <property type="molecule type" value="Genomic_DNA"/>
</dbReference>
<reference evidence="4" key="2">
    <citation type="submission" date="2011-02" db="EMBL/GenBank/DDBJ databases">
        <title>The complete genome of Pedobacter saltans DSM 12145.</title>
        <authorList>
            <consortium name="US DOE Joint Genome Institute (JGI-PGF)"/>
            <person name="Lucas S."/>
            <person name="Copeland A."/>
            <person name="Lapidus A."/>
            <person name="Bruce D."/>
            <person name="Goodwin L."/>
            <person name="Pitluck S."/>
            <person name="Kyrpides N."/>
            <person name="Mavromatis K."/>
            <person name="Pagani I."/>
            <person name="Ivanova N."/>
            <person name="Ovchinnikova G."/>
            <person name="Lu M."/>
            <person name="Detter J.C."/>
            <person name="Han C."/>
            <person name="Land M."/>
            <person name="Hauser L."/>
            <person name="Markowitz V."/>
            <person name="Cheng J.-F."/>
            <person name="Hugenholtz P."/>
            <person name="Woyke T."/>
            <person name="Wu D."/>
            <person name="Tindall B."/>
            <person name="Pomrenke H.G."/>
            <person name="Brambilla E."/>
            <person name="Klenk H.-P."/>
            <person name="Eisen J.A."/>
        </authorList>
    </citation>
    <scope>NUCLEOTIDE SEQUENCE [LARGE SCALE GENOMIC DNA]</scope>
    <source>
        <strain evidence="4">ATCC 51119 / DSM 12145 / JCM 21818 / LMG 10337 / NBRC 100064 / NCIMB 13643</strain>
    </source>
</reference>
<dbReference type="Pfam" id="PF18796">
    <property type="entry name" value="LPD1"/>
    <property type="match status" value="1"/>
</dbReference>